<reference evidence="1 2" key="1">
    <citation type="submission" date="2023-02" db="EMBL/GenBank/DDBJ databases">
        <title>LHISI_Scaffold_Assembly.</title>
        <authorList>
            <person name="Stuart O.P."/>
            <person name="Cleave R."/>
            <person name="Magrath M.J.L."/>
            <person name="Mikheyev A.S."/>
        </authorList>
    </citation>
    <scope>NUCLEOTIDE SEQUENCE [LARGE SCALE GENOMIC DNA]</scope>
    <source>
        <strain evidence="1">Daus_M_001</strain>
        <tissue evidence="1">Leg muscle</tissue>
    </source>
</reference>
<dbReference type="EMBL" id="JARBHB010000016">
    <property type="protein sequence ID" value="KAJ8866979.1"/>
    <property type="molecule type" value="Genomic_DNA"/>
</dbReference>
<comment type="caution">
    <text evidence="1">The sequence shown here is derived from an EMBL/GenBank/DDBJ whole genome shotgun (WGS) entry which is preliminary data.</text>
</comment>
<organism evidence="1 2">
    <name type="scientific">Dryococelus australis</name>
    <dbReference type="NCBI Taxonomy" id="614101"/>
    <lineage>
        <taxon>Eukaryota</taxon>
        <taxon>Metazoa</taxon>
        <taxon>Ecdysozoa</taxon>
        <taxon>Arthropoda</taxon>
        <taxon>Hexapoda</taxon>
        <taxon>Insecta</taxon>
        <taxon>Pterygota</taxon>
        <taxon>Neoptera</taxon>
        <taxon>Polyneoptera</taxon>
        <taxon>Phasmatodea</taxon>
        <taxon>Verophasmatodea</taxon>
        <taxon>Anareolatae</taxon>
        <taxon>Phasmatidae</taxon>
        <taxon>Eurycanthinae</taxon>
        <taxon>Dryococelus</taxon>
    </lineage>
</organism>
<sequence>MYNNLRGTVVKLDMVKESLMLKKKLNVDEVYGTNSDCGVDLNVTIKARNTNIGLNSIVSGTVLRVRIQGRKECYTYYAVVKDIVREEDVRVVYLVSCSKEHDLFKGSPNSVDHECNVSDIIDI</sequence>
<evidence type="ECO:0000313" key="2">
    <source>
        <dbReference type="Proteomes" id="UP001159363"/>
    </source>
</evidence>
<keyword evidence="2" id="KW-1185">Reference proteome</keyword>
<accession>A0ABQ9G3D6</accession>
<dbReference type="Proteomes" id="UP001159363">
    <property type="component" value="Chromosome 15"/>
</dbReference>
<protein>
    <submittedName>
        <fullName evidence="1">Uncharacterized protein</fullName>
    </submittedName>
</protein>
<name>A0ABQ9G3D6_9NEOP</name>
<proteinExistence type="predicted"/>
<feature type="non-terminal residue" evidence="1">
    <location>
        <position position="123"/>
    </location>
</feature>
<gene>
    <name evidence="1" type="ORF">PR048_032841</name>
</gene>
<evidence type="ECO:0000313" key="1">
    <source>
        <dbReference type="EMBL" id="KAJ8866979.1"/>
    </source>
</evidence>